<sequence length="173" mass="18789">MGSRLKFAFAAAAMIYGAGAYAADAATPWVTPLKCGDAQARFTVSCSKAKSANERNSCKMPQKLEFLDQSGAVIKTVNLPVYAPGEQAKYKAAGTDQQMFAMTYSCVKLDGKDYFNIYYSANTGAEEFNEKENQFSASGEFVPPGKLRDRIGVADGENPDRNKDHHIKAASFN</sequence>
<feature type="signal peptide" evidence="2">
    <location>
        <begin position="1"/>
        <end position="22"/>
    </location>
</feature>
<accession>A0A0N1JS03</accession>
<dbReference type="RefSeq" id="WP_152969270.1">
    <property type="nucleotide sequence ID" value="NZ_LAQT01000029.1"/>
</dbReference>
<evidence type="ECO:0000313" key="4">
    <source>
        <dbReference type="Proteomes" id="UP000037939"/>
    </source>
</evidence>
<keyword evidence="2" id="KW-0732">Signal</keyword>
<organism evidence="3 4">
    <name type="scientific">Amantichitinum ursilacus</name>
    <dbReference type="NCBI Taxonomy" id="857265"/>
    <lineage>
        <taxon>Bacteria</taxon>
        <taxon>Pseudomonadati</taxon>
        <taxon>Pseudomonadota</taxon>
        <taxon>Betaproteobacteria</taxon>
        <taxon>Neisseriales</taxon>
        <taxon>Chitinibacteraceae</taxon>
        <taxon>Amantichitinum</taxon>
    </lineage>
</organism>
<dbReference type="Proteomes" id="UP000037939">
    <property type="component" value="Unassembled WGS sequence"/>
</dbReference>
<dbReference type="AlphaFoldDB" id="A0A0N1JS03"/>
<protein>
    <submittedName>
        <fullName evidence="3">Uncharacterized protein</fullName>
    </submittedName>
</protein>
<feature type="compositionally biased region" description="Basic and acidic residues" evidence="1">
    <location>
        <begin position="154"/>
        <end position="163"/>
    </location>
</feature>
<dbReference type="STRING" id="857265.WG78_17320"/>
<proteinExistence type="predicted"/>
<dbReference type="OrthoDB" id="8621016at2"/>
<comment type="caution">
    <text evidence="3">The sequence shown here is derived from an EMBL/GenBank/DDBJ whole genome shotgun (WGS) entry which is preliminary data.</text>
</comment>
<keyword evidence="4" id="KW-1185">Reference proteome</keyword>
<name>A0A0N1JS03_9NEIS</name>
<gene>
    <name evidence="3" type="ORF">WG78_17320</name>
</gene>
<feature type="region of interest" description="Disordered" evidence="1">
    <location>
        <begin position="154"/>
        <end position="173"/>
    </location>
</feature>
<feature type="chain" id="PRO_5005875100" evidence="2">
    <location>
        <begin position="23"/>
        <end position="173"/>
    </location>
</feature>
<dbReference type="EMBL" id="LAQT01000029">
    <property type="protein sequence ID" value="KPC50390.1"/>
    <property type="molecule type" value="Genomic_DNA"/>
</dbReference>
<evidence type="ECO:0000313" key="3">
    <source>
        <dbReference type="EMBL" id="KPC50390.1"/>
    </source>
</evidence>
<evidence type="ECO:0000256" key="1">
    <source>
        <dbReference type="SAM" id="MobiDB-lite"/>
    </source>
</evidence>
<evidence type="ECO:0000256" key="2">
    <source>
        <dbReference type="SAM" id="SignalP"/>
    </source>
</evidence>
<feature type="compositionally biased region" description="Basic residues" evidence="1">
    <location>
        <begin position="164"/>
        <end position="173"/>
    </location>
</feature>
<reference evidence="3 4" key="1">
    <citation type="submission" date="2015-07" db="EMBL/GenBank/DDBJ databases">
        <title>Draft genome sequence of the Amantichitinum ursilacus IGB-41, a new chitin-degrading bacterium.</title>
        <authorList>
            <person name="Kirstahler P."/>
            <person name="Guenther M."/>
            <person name="Grumaz C."/>
            <person name="Rupp S."/>
            <person name="Zibek S."/>
            <person name="Sohn K."/>
        </authorList>
    </citation>
    <scope>NUCLEOTIDE SEQUENCE [LARGE SCALE GENOMIC DNA]</scope>
    <source>
        <strain evidence="3 4">IGB-41</strain>
    </source>
</reference>